<dbReference type="Gene3D" id="3.40.250.10">
    <property type="entry name" value="Rhodanese-like domain"/>
    <property type="match status" value="1"/>
</dbReference>
<dbReference type="EMBL" id="FNYT01000007">
    <property type="protein sequence ID" value="SEJ06401.1"/>
    <property type="molecule type" value="Genomic_DNA"/>
</dbReference>
<dbReference type="AlphaFoldDB" id="A0A143YTS0"/>
<dbReference type="CDD" id="cd01524">
    <property type="entry name" value="RHOD_Pyr_redox"/>
    <property type="match status" value="1"/>
</dbReference>
<gene>
    <name evidence="10" type="ORF">SAMN05216375_10727</name>
    <name evidence="9" type="ORF">TR210_1323</name>
</gene>
<dbReference type="Gene3D" id="3.40.1260.10">
    <property type="entry name" value="DsrEFH-like"/>
    <property type="match status" value="1"/>
</dbReference>
<dbReference type="Proteomes" id="UP000076878">
    <property type="component" value="Unassembled WGS sequence"/>
</dbReference>
<accession>A0A143YTS0</accession>
<keyword evidence="5" id="KW-0560">Oxidoreductase</keyword>
<dbReference type="Proteomes" id="UP000199280">
    <property type="component" value="Unassembled WGS sequence"/>
</dbReference>
<dbReference type="InterPro" id="IPR027396">
    <property type="entry name" value="DsrEFH-like"/>
</dbReference>
<dbReference type="InterPro" id="IPR001455">
    <property type="entry name" value="TusA-like"/>
</dbReference>
<organism evidence="9 11">
    <name type="scientific">Trichococcus ilyis</name>
    <dbReference type="NCBI Taxonomy" id="640938"/>
    <lineage>
        <taxon>Bacteria</taxon>
        <taxon>Bacillati</taxon>
        <taxon>Bacillota</taxon>
        <taxon>Bacilli</taxon>
        <taxon>Lactobacillales</taxon>
        <taxon>Carnobacteriaceae</taxon>
        <taxon>Trichococcus</taxon>
    </lineage>
</organism>
<dbReference type="Gene3D" id="3.50.50.60">
    <property type="entry name" value="FAD/NAD(P)-binding domain"/>
    <property type="match status" value="2"/>
</dbReference>
<dbReference type="InterPro" id="IPR001763">
    <property type="entry name" value="Rhodanese-like_dom"/>
</dbReference>
<evidence type="ECO:0000256" key="5">
    <source>
        <dbReference type="ARBA" id="ARBA00023002"/>
    </source>
</evidence>
<evidence type="ECO:0000256" key="3">
    <source>
        <dbReference type="ARBA" id="ARBA00022630"/>
    </source>
</evidence>
<feature type="domain" description="Rhodanese" evidence="8">
    <location>
        <begin position="464"/>
        <end position="551"/>
    </location>
</feature>
<evidence type="ECO:0000313" key="9">
    <source>
        <dbReference type="EMBL" id="CZQ95645.1"/>
    </source>
</evidence>
<reference evidence="10 12" key="2">
    <citation type="submission" date="2016-10" db="EMBL/GenBank/DDBJ databases">
        <authorList>
            <person name="Varghese N."/>
            <person name="Submissions S."/>
        </authorList>
    </citation>
    <scope>NUCLEOTIDE SEQUENCE [LARGE SCALE GENOMIC DNA]</scope>
    <source>
        <strain evidence="10 12">DSM 22150</strain>
    </source>
</reference>
<dbReference type="SUPFAM" id="SSF64307">
    <property type="entry name" value="SirA-like"/>
    <property type="match status" value="1"/>
</dbReference>
<proteinExistence type="inferred from homology"/>
<evidence type="ECO:0000256" key="6">
    <source>
        <dbReference type="ARBA" id="ARBA00023097"/>
    </source>
</evidence>
<dbReference type="InterPro" id="IPR016156">
    <property type="entry name" value="FAD/NAD-linked_Rdtase_dimer_sf"/>
</dbReference>
<dbReference type="SMART" id="SM00450">
    <property type="entry name" value="RHOD"/>
    <property type="match status" value="1"/>
</dbReference>
<sequence length="835" mass="89836">MKRKIVIIGGVAGGATAAARLRRLNEEDEIVIFEKGEYISFANCGLPYHIGGTIQERDNLLLETVGGMAKKFNIGIKNFSEVVKINRAEKTITVKHVLTGATTEESYDKLIISTGARPIKPAIAGIEEAENVFTLRNIPDMDKIKAYINEHQVKRATVIGGGFIGLEMMENLWELGIQVSLVEMSDQVMAPIDFEMAQSVHAHIDMHNVNLILNDGVKAFEDKGSKVRLNSGKVLNTDMTILSIGVTPENELATAAGLKTGVRGAIVVNDQLQTSDPDIFAVGDVIEVTDFVNGKPTVVPLAWPANRQGRLVADHLNGMDVRYKGTMGTSVAKVFELTVAAAGNNEKTLNGSGTDYKVVHIHPNSHAGYYPGASPLDIKLLFGLDGKILGVQAVGMEGVEKRVDVIATAMKLGATVYDLPDLELAYAPPYSSAKDPANIAGYVASNILEGKIDTFQWHEVDGLIAKGAFLLDVREEFELATGALGNAYTIPLAQIRERMSELPKDKTIHVFCQVGHRGYNAARILMQNGFSVKNLDGGYKTYKQAKTTLTYEEDVPEAAVHVEPVHAKPAAQPASNTIQVDACGLQCPGPILKVKENIDKMVDGQELIIEASDFGFLADIAAWTKNTGNTLLSKEIDGKIVRAHVAKGKAGAVKSATPAGFNEAALAAQAAQAPILQETKDGATMVVFSGDLDKALASFIIANGAAAYGKQVTMFFTFWGLNVIKRPEKVSVAKRGMERMFDIMLPSHAGKLPISKMNMSGVGSKMIQAVMKQKNVDSLPAMIAQAQKMGVKMVACTMSMDIMGIKEEEIIEGVDFGGVAAYIGDTMDANLNLFI</sequence>
<dbReference type="Pfam" id="PF01206">
    <property type="entry name" value="TusA"/>
    <property type="match status" value="1"/>
</dbReference>
<dbReference type="STRING" id="640938.TR210_1323"/>
<dbReference type="PROSITE" id="PS01148">
    <property type="entry name" value="UPF0033"/>
    <property type="match status" value="1"/>
</dbReference>
<dbReference type="InterPro" id="IPR050260">
    <property type="entry name" value="FAD-bd_OxRdtase"/>
</dbReference>
<dbReference type="SUPFAM" id="SSF51905">
    <property type="entry name" value="FAD/NAD(P)-binding domain"/>
    <property type="match status" value="1"/>
</dbReference>
<dbReference type="PRINTS" id="PR00411">
    <property type="entry name" value="PNDRDTASEI"/>
</dbReference>
<keyword evidence="12" id="KW-1185">Reference proteome</keyword>
<keyword evidence="4" id="KW-0274">FAD</keyword>
<dbReference type="PANTHER" id="PTHR43429">
    <property type="entry name" value="PYRIDINE NUCLEOTIDE-DISULFIDE OXIDOREDUCTASE DOMAIN-CONTAINING"/>
    <property type="match status" value="1"/>
</dbReference>
<dbReference type="InterPro" id="IPR036868">
    <property type="entry name" value="TusA-like_sf"/>
</dbReference>
<dbReference type="EMBL" id="FJNB01000008">
    <property type="protein sequence ID" value="CZQ95645.1"/>
    <property type="molecule type" value="Genomic_DNA"/>
</dbReference>
<dbReference type="NCBIfam" id="NF010037">
    <property type="entry name" value="PRK13512.1"/>
    <property type="match status" value="1"/>
</dbReference>
<dbReference type="PROSITE" id="PS50206">
    <property type="entry name" value="RHODANESE_3"/>
    <property type="match status" value="1"/>
</dbReference>
<dbReference type="InterPro" id="IPR004099">
    <property type="entry name" value="Pyr_nucl-diS_OxRdtase_dimer"/>
</dbReference>
<evidence type="ECO:0000313" key="11">
    <source>
        <dbReference type="Proteomes" id="UP000076878"/>
    </source>
</evidence>
<dbReference type="Pfam" id="PF00581">
    <property type="entry name" value="Rhodanese"/>
    <property type="match status" value="1"/>
</dbReference>
<evidence type="ECO:0000256" key="2">
    <source>
        <dbReference type="ARBA" id="ARBA00009130"/>
    </source>
</evidence>
<name>A0A143YTS0_9LACT</name>
<dbReference type="GO" id="GO:0016491">
    <property type="term" value="F:oxidoreductase activity"/>
    <property type="evidence" value="ECO:0007669"/>
    <property type="project" value="UniProtKB-KW"/>
</dbReference>
<evidence type="ECO:0000313" key="10">
    <source>
        <dbReference type="EMBL" id="SEJ06401.1"/>
    </source>
</evidence>
<protein>
    <submittedName>
        <fullName evidence="10">CoA-disulfide reductase</fullName>
    </submittedName>
    <submittedName>
        <fullName evidence="9">Pyridine nucleotide disulphide reductase class-i signature</fullName>
    </submittedName>
</protein>
<comment type="similarity">
    <text evidence="2">Belongs to the class-III pyridine nucleotide-disulfide oxidoreductase family.</text>
</comment>
<evidence type="ECO:0000256" key="4">
    <source>
        <dbReference type="ARBA" id="ARBA00022827"/>
    </source>
</evidence>
<dbReference type="Pfam" id="PF13686">
    <property type="entry name" value="DrsE_2"/>
    <property type="match status" value="1"/>
</dbReference>
<dbReference type="RefSeq" id="WP_068622737.1">
    <property type="nucleotide sequence ID" value="NZ_FJNB01000008.1"/>
</dbReference>
<evidence type="ECO:0000256" key="7">
    <source>
        <dbReference type="ARBA" id="ARBA00023284"/>
    </source>
</evidence>
<dbReference type="PANTHER" id="PTHR43429:SF1">
    <property type="entry name" value="NAD(P)H SULFUR OXIDOREDUCTASE (COA-DEPENDENT)"/>
    <property type="match status" value="1"/>
</dbReference>
<evidence type="ECO:0000259" key="8">
    <source>
        <dbReference type="PROSITE" id="PS50206"/>
    </source>
</evidence>
<dbReference type="Pfam" id="PF07992">
    <property type="entry name" value="Pyr_redox_2"/>
    <property type="match status" value="1"/>
</dbReference>
<evidence type="ECO:0000256" key="1">
    <source>
        <dbReference type="ARBA" id="ARBA00001974"/>
    </source>
</evidence>
<dbReference type="InterPro" id="IPR023753">
    <property type="entry name" value="FAD/NAD-binding_dom"/>
</dbReference>
<dbReference type="PRINTS" id="PR00368">
    <property type="entry name" value="FADPNR"/>
</dbReference>
<comment type="cofactor">
    <cofactor evidence="1">
        <name>FAD</name>
        <dbReference type="ChEBI" id="CHEBI:57692"/>
    </cofactor>
</comment>
<dbReference type="InterPro" id="IPR036188">
    <property type="entry name" value="FAD/NAD-bd_sf"/>
</dbReference>
<dbReference type="OrthoDB" id="9802028at2"/>
<dbReference type="SUPFAM" id="SSF55424">
    <property type="entry name" value="FAD/NAD-linked reductases, dimerisation (C-terminal) domain"/>
    <property type="match status" value="1"/>
</dbReference>
<dbReference type="SUPFAM" id="SSF75169">
    <property type="entry name" value="DsrEFH-like"/>
    <property type="match status" value="1"/>
</dbReference>
<dbReference type="InterPro" id="IPR032836">
    <property type="entry name" value="DsrE2-like"/>
</dbReference>
<dbReference type="SUPFAM" id="SSF52821">
    <property type="entry name" value="Rhodanese/Cell cycle control phosphatase"/>
    <property type="match status" value="1"/>
</dbReference>
<dbReference type="Gene3D" id="3.30.110.40">
    <property type="entry name" value="TusA-like domain"/>
    <property type="match status" value="1"/>
</dbReference>
<evidence type="ECO:0000313" key="12">
    <source>
        <dbReference type="Proteomes" id="UP000199280"/>
    </source>
</evidence>
<dbReference type="InterPro" id="IPR036873">
    <property type="entry name" value="Rhodanese-like_dom_sf"/>
</dbReference>
<keyword evidence="3" id="KW-0285">Flavoprotein</keyword>
<keyword evidence="6" id="KW-0558">Oxidation</keyword>
<reference evidence="9 11" key="1">
    <citation type="submission" date="2016-02" db="EMBL/GenBank/DDBJ databases">
        <authorList>
            <person name="Wen L."/>
            <person name="He K."/>
            <person name="Yang H."/>
        </authorList>
    </citation>
    <scope>NUCLEOTIDE SEQUENCE [LARGE SCALE GENOMIC DNA]</scope>
    <source>
        <strain evidence="9">Trichococcus_R210</strain>
    </source>
</reference>
<keyword evidence="7" id="KW-0676">Redox-active center</keyword>
<dbReference type="Pfam" id="PF02852">
    <property type="entry name" value="Pyr_redox_dim"/>
    <property type="match status" value="1"/>
</dbReference>